<proteinExistence type="predicted"/>
<reference evidence="1 2" key="2">
    <citation type="journal article" date="2022" name="Mol. Ecol. Resour.">
        <title>The genomes of chicory, endive, great burdock and yacon provide insights into Asteraceae paleo-polyploidization history and plant inulin production.</title>
        <authorList>
            <person name="Fan W."/>
            <person name="Wang S."/>
            <person name="Wang H."/>
            <person name="Wang A."/>
            <person name="Jiang F."/>
            <person name="Liu H."/>
            <person name="Zhao H."/>
            <person name="Xu D."/>
            <person name="Zhang Y."/>
        </authorList>
    </citation>
    <scope>NUCLEOTIDE SEQUENCE [LARGE SCALE GENOMIC DNA]</scope>
    <source>
        <strain evidence="2">cv. Punajuju</strain>
        <tissue evidence="1">Leaves</tissue>
    </source>
</reference>
<dbReference type="EMBL" id="CM042009">
    <property type="protein sequence ID" value="KAI3789449.1"/>
    <property type="molecule type" value="Genomic_DNA"/>
</dbReference>
<evidence type="ECO:0000313" key="1">
    <source>
        <dbReference type="EMBL" id="KAI3789449.1"/>
    </source>
</evidence>
<organism evidence="1 2">
    <name type="scientific">Cichorium intybus</name>
    <name type="common">Chicory</name>
    <dbReference type="NCBI Taxonomy" id="13427"/>
    <lineage>
        <taxon>Eukaryota</taxon>
        <taxon>Viridiplantae</taxon>
        <taxon>Streptophyta</taxon>
        <taxon>Embryophyta</taxon>
        <taxon>Tracheophyta</taxon>
        <taxon>Spermatophyta</taxon>
        <taxon>Magnoliopsida</taxon>
        <taxon>eudicotyledons</taxon>
        <taxon>Gunneridae</taxon>
        <taxon>Pentapetalae</taxon>
        <taxon>asterids</taxon>
        <taxon>campanulids</taxon>
        <taxon>Asterales</taxon>
        <taxon>Asteraceae</taxon>
        <taxon>Cichorioideae</taxon>
        <taxon>Cichorieae</taxon>
        <taxon>Cichoriinae</taxon>
        <taxon>Cichorium</taxon>
    </lineage>
</organism>
<evidence type="ECO:0000313" key="2">
    <source>
        <dbReference type="Proteomes" id="UP001055811"/>
    </source>
</evidence>
<gene>
    <name evidence="1" type="ORF">L2E82_02244</name>
</gene>
<sequence>MLADVRCRERKGIVAIIADSGGETVWWLAGDGGHYESTQRDLREIRNEWYVELMLADVRCRERKGIVAIIADSGGETVWWLAGDGGHCESTQGDLREIRNEWYVELMLADVRCRERKGIVAIIADSGGETVWWLAGDGGHCESTQRDLREIRNEWYGELMLADVRCRERKGIVAIIADSGGETVWWLAGDGGHCESTQGDLREIRNEWYVELMLADVRCRERKGIVAIIADSGGETVWWLAGDGGHCESTQGDLREIRNEVKDGNDEPWWWLSDARFK</sequence>
<dbReference type="Proteomes" id="UP001055811">
    <property type="component" value="Linkage Group LG01"/>
</dbReference>
<keyword evidence="2" id="KW-1185">Reference proteome</keyword>
<protein>
    <submittedName>
        <fullName evidence="1">Uncharacterized protein</fullName>
    </submittedName>
</protein>
<accession>A0ACB9H125</accession>
<reference evidence="2" key="1">
    <citation type="journal article" date="2022" name="Mol. Ecol. Resour.">
        <title>The genomes of chicory, endive, great burdock and yacon provide insights into Asteraceae palaeo-polyploidization history and plant inulin production.</title>
        <authorList>
            <person name="Fan W."/>
            <person name="Wang S."/>
            <person name="Wang H."/>
            <person name="Wang A."/>
            <person name="Jiang F."/>
            <person name="Liu H."/>
            <person name="Zhao H."/>
            <person name="Xu D."/>
            <person name="Zhang Y."/>
        </authorList>
    </citation>
    <scope>NUCLEOTIDE SEQUENCE [LARGE SCALE GENOMIC DNA]</scope>
    <source>
        <strain evidence="2">cv. Punajuju</strain>
    </source>
</reference>
<comment type="caution">
    <text evidence="1">The sequence shown here is derived from an EMBL/GenBank/DDBJ whole genome shotgun (WGS) entry which is preliminary data.</text>
</comment>
<name>A0ACB9H125_CICIN</name>